<dbReference type="EMBL" id="JAVHJO010000009">
    <property type="protein sequence ID" value="KAK6537295.1"/>
    <property type="molecule type" value="Genomic_DNA"/>
</dbReference>
<feature type="transmembrane region" description="Helical" evidence="1">
    <location>
        <begin position="300"/>
        <end position="319"/>
    </location>
</feature>
<keyword evidence="1" id="KW-0472">Membrane</keyword>
<dbReference type="Pfam" id="PF10067">
    <property type="entry name" value="DUF2306"/>
    <property type="match status" value="1"/>
</dbReference>
<evidence type="ECO:0000313" key="3">
    <source>
        <dbReference type="Proteomes" id="UP001365542"/>
    </source>
</evidence>
<feature type="transmembrane region" description="Helical" evidence="1">
    <location>
        <begin position="108"/>
        <end position="133"/>
    </location>
</feature>
<keyword evidence="1" id="KW-1133">Transmembrane helix</keyword>
<evidence type="ECO:0000256" key="1">
    <source>
        <dbReference type="SAM" id="Phobius"/>
    </source>
</evidence>
<feature type="transmembrane region" description="Helical" evidence="1">
    <location>
        <begin position="209"/>
        <end position="230"/>
    </location>
</feature>
<dbReference type="AlphaFoldDB" id="A0AAV9X5F4"/>
<feature type="transmembrane region" description="Helical" evidence="1">
    <location>
        <begin position="177"/>
        <end position="197"/>
    </location>
</feature>
<name>A0AAV9X5F4_9PEZI</name>
<reference evidence="2 3" key="1">
    <citation type="submission" date="2019-10" db="EMBL/GenBank/DDBJ databases">
        <authorList>
            <person name="Palmer J.M."/>
        </authorList>
    </citation>
    <scope>NUCLEOTIDE SEQUENCE [LARGE SCALE GENOMIC DNA]</scope>
    <source>
        <strain evidence="2 3">TWF694</strain>
    </source>
</reference>
<gene>
    <name evidence="2" type="ORF">TWF694_011487</name>
</gene>
<evidence type="ECO:0000313" key="2">
    <source>
        <dbReference type="EMBL" id="KAK6537295.1"/>
    </source>
</evidence>
<keyword evidence="3" id="KW-1185">Reference proteome</keyword>
<organism evidence="2 3">
    <name type="scientific">Orbilia ellipsospora</name>
    <dbReference type="NCBI Taxonomy" id="2528407"/>
    <lineage>
        <taxon>Eukaryota</taxon>
        <taxon>Fungi</taxon>
        <taxon>Dikarya</taxon>
        <taxon>Ascomycota</taxon>
        <taxon>Pezizomycotina</taxon>
        <taxon>Orbiliomycetes</taxon>
        <taxon>Orbiliales</taxon>
        <taxon>Orbiliaceae</taxon>
        <taxon>Orbilia</taxon>
    </lineage>
</organism>
<accession>A0AAV9X5F4</accession>
<sequence>MSHEHFDNVSIYPESSTGSFANLTSNQLPPAERDPNPPNAFVYHARKVYHPLGFKKGYNFTLFVIFAGIMFLFCLIRLPYLNVTGSASWSFFSNILPSDRYWYSNFTIYRVGITMHLAAIIPAGALMVFQFIPMIRYKLLIVHRVNGYIIITLVTIANIGAIMISRRAFGGGVEVQAAVATMAIMITTSIALAYYNIKKIQIEQHRKWMLRAMFYLGIIITMRVILFFSARAVNKSGEYWTAVDCQELQFAYQNITVFQQRYPSCLGSDGKSVSGFVAVHGIADGLVEQVSVGWKLSFGMAAWLSIILHVAGVEIYLALTPRETERLRQVSYQRQLERGYANAGRGGLTADKLGDAIKWTPNQG</sequence>
<comment type="caution">
    <text evidence="2">The sequence shown here is derived from an EMBL/GenBank/DDBJ whole genome shotgun (WGS) entry which is preliminary data.</text>
</comment>
<evidence type="ECO:0008006" key="4">
    <source>
        <dbReference type="Google" id="ProtNLM"/>
    </source>
</evidence>
<protein>
    <recommendedName>
        <fullName evidence="4">Microtubule associated protein</fullName>
    </recommendedName>
</protein>
<feature type="transmembrane region" description="Helical" evidence="1">
    <location>
        <begin position="145"/>
        <end position="165"/>
    </location>
</feature>
<feature type="transmembrane region" description="Helical" evidence="1">
    <location>
        <begin position="60"/>
        <end position="80"/>
    </location>
</feature>
<dbReference type="Proteomes" id="UP001365542">
    <property type="component" value="Unassembled WGS sequence"/>
</dbReference>
<proteinExistence type="predicted"/>
<dbReference type="InterPro" id="IPR018750">
    <property type="entry name" value="DUF2306_membrane"/>
</dbReference>
<keyword evidence="1" id="KW-0812">Transmembrane</keyword>